<evidence type="ECO:0000313" key="3">
    <source>
        <dbReference type="EMBL" id="EEH52443.1"/>
    </source>
</evidence>
<accession>C1N6B2</accession>
<dbReference type="Pfam" id="PF12937">
    <property type="entry name" value="F-box-like"/>
    <property type="match status" value="1"/>
</dbReference>
<dbReference type="KEGG" id="mpp:MICPUCDRAFT_53221"/>
<dbReference type="Gene3D" id="1.20.1280.50">
    <property type="match status" value="1"/>
</dbReference>
<dbReference type="OrthoDB" id="566659at2759"/>
<dbReference type="EMBL" id="GG663748">
    <property type="protein sequence ID" value="EEH52443.1"/>
    <property type="molecule type" value="Genomic_DNA"/>
</dbReference>
<dbReference type="InterPro" id="IPR036047">
    <property type="entry name" value="F-box-like_dom_sf"/>
</dbReference>
<proteinExistence type="predicted"/>
<feature type="domain" description="F-box" evidence="2">
    <location>
        <begin position="141"/>
        <end position="191"/>
    </location>
</feature>
<name>C1N6B2_MICPC</name>
<feature type="region of interest" description="Disordered" evidence="1">
    <location>
        <begin position="195"/>
        <end position="217"/>
    </location>
</feature>
<dbReference type="AlphaFoldDB" id="C1N6B2"/>
<dbReference type="SUPFAM" id="SSF81383">
    <property type="entry name" value="F-box domain"/>
    <property type="match status" value="1"/>
</dbReference>
<dbReference type="GeneID" id="9688942"/>
<keyword evidence="4" id="KW-1185">Reference proteome</keyword>
<dbReference type="InterPro" id="IPR001810">
    <property type="entry name" value="F-box_dom"/>
</dbReference>
<dbReference type="Proteomes" id="UP000001876">
    <property type="component" value="Unassembled WGS sequence"/>
</dbReference>
<evidence type="ECO:0000259" key="2">
    <source>
        <dbReference type="Pfam" id="PF12937"/>
    </source>
</evidence>
<gene>
    <name evidence="3" type="ORF">MICPUCDRAFT_53221</name>
</gene>
<sequence>MARTRTTVRPPNPPRKKQAFVDILDELADVCEKLGDGRRAKAFLVASEKMRSHDDGSDVLSEESPAVYAKVEGVGEAALELMHEFVTYQDNWSPSGELEIATELKEKLLERRKDAARAAARKIHARTGGGGDAAPPGPTPALPSEVLAEIFYIVSRDTSPDVGLRNVLRASQTCRGWRDAERESRWLWRSIREDRFGADPNENDPDGDDGGDDDDGGDARCDHRAACRRLATGDAVACAYERGRWLREIQDAKTYVVKVSHPFEMVSARGRFLTTTRETEDEPDPERLHFHARGAEDVDYVVEIPARVGRKKKDEDGDGDARSVEIPARVHEHVLELPLPDFRGWIRDCDARYDALQTRDAPPRDWSLLSLPGRRQTRLLVSVGVVRDREDAKGRGMNTNRRDVETLASFAATVTTYPPEVERELLDRANKARSIHWFPYDRVRVVNADP</sequence>
<feature type="compositionally biased region" description="Acidic residues" evidence="1">
    <location>
        <begin position="201"/>
        <end position="216"/>
    </location>
</feature>
<reference evidence="3 4" key="1">
    <citation type="journal article" date="2009" name="Science">
        <title>Green evolution and dynamic adaptations revealed by genomes of the marine picoeukaryotes Micromonas.</title>
        <authorList>
            <person name="Worden A.Z."/>
            <person name="Lee J.H."/>
            <person name="Mock T."/>
            <person name="Rouze P."/>
            <person name="Simmons M.P."/>
            <person name="Aerts A.L."/>
            <person name="Allen A.E."/>
            <person name="Cuvelier M.L."/>
            <person name="Derelle E."/>
            <person name="Everett M.V."/>
            <person name="Foulon E."/>
            <person name="Grimwood J."/>
            <person name="Gundlach H."/>
            <person name="Henrissat B."/>
            <person name="Napoli C."/>
            <person name="McDonald S.M."/>
            <person name="Parker M.S."/>
            <person name="Rombauts S."/>
            <person name="Salamov A."/>
            <person name="Von Dassow P."/>
            <person name="Badger J.H."/>
            <person name="Coutinho P.M."/>
            <person name="Demir E."/>
            <person name="Dubchak I."/>
            <person name="Gentemann C."/>
            <person name="Eikrem W."/>
            <person name="Gready J.E."/>
            <person name="John U."/>
            <person name="Lanier W."/>
            <person name="Lindquist E.A."/>
            <person name="Lucas S."/>
            <person name="Mayer K.F."/>
            <person name="Moreau H."/>
            <person name="Not F."/>
            <person name="Otillar R."/>
            <person name="Panaud O."/>
            <person name="Pangilinan J."/>
            <person name="Paulsen I."/>
            <person name="Piegu B."/>
            <person name="Poliakov A."/>
            <person name="Robbens S."/>
            <person name="Schmutz J."/>
            <person name="Toulza E."/>
            <person name="Wyss T."/>
            <person name="Zelensky A."/>
            <person name="Zhou K."/>
            <person name="Armbrust E.V."/>
            <person name="Bhattacharya D."/>
            <person name="Goodenough U.W."/>
            <person name="Van de Peer Y."/>
            <person name="Grigoriev I.V."/>
        </authorList>
    </citation>
    <scope>NUCLEOTIDE SEQUENCE [LARGE SCALE GENOMIC DNA]</scope>
    <source>
        <strain evidence="3 4">CCMP1545</strain>
    </source>
</reference>
<protein>
    <submittedName>
        <fullName evidence="3">Predicted protein</fullName>
    </submittedName>
</protein>
<dbReference type="RefSeq" id="XP_003063307.1">
    <property type="nucleotide sequence ID" value="XM_003063261.1"/>
</dbReference>
<organism evidence="4">
    <name type="scientific">Micromonas pusilla (strain CCMP1545)</name>
    <name type="common">Picoplanktonic green alga</name>
    <dbReference type="NCBI Taxonomy" id="564608"/>
    <lineage>
        <taxon>Eukaryota</taxon>
        <taxon>Viridiplantae</taxon>
        <taxon>Chlorophyta</taxon>
        <taxon>Mamiellophyceae</taxon>
        <taxon>Mamiellales</taxon>
        <taxon>Mamiellaceae</taxon>
        <taxon>Micromonas</taxon>
    </lineage>
</organism>
<evidence type="ECO:0000313" key="4">
    <source>
        <dbReference type="Proteomes" id="UP000001876"/>
    </source>
</evidence>
<evidence type="ECO:0000256" key="1">
    <source>
        <dbReference type="SAM" id="MobiDB-lite"/>
    </source>
</evidence>